<accession>A0A8C3HH34</accession>
<proteinExistence type="predicted"/>
<dbReference type="InterPro" id="IPR051249">
    <property type="entry name" value="NLRP_Inflammasome"/>
</dbReference>
<reference evidence="6" key="1">
    <citation type="submission" date="2025-08" db="UniProtKB">
        <authorList>
            <consortium name="Ensembl"/>
        </authorList>
    </citation>
    <scope>IDENTIFICATION</scope>
</reference>
<protein>
    <recommendedName>
        <fullName evidence="5">FIIND domain-containing protein</fullName>
    </recommendedName>
</protein>
<dbReference type="Ensembl" id="ENSCPBT00000021354.1">
    <property type="protein sequence ID" value="ENSCPBP00000018076.1"/>
    <property type="gene ID" value="ENSCPBG00000013210.1"/>
</dbReference>
<dbReference type="Pfam" id="PF13553">
    <property type="entry name" value="FIIND"/>
    <property type="match status" value="1"/>
</dbReference>
<dbReference type="GO" id="GO:0061702">
    <property type="term" value="C:canonical inflammasome complex"/>
    <property type="evidence" value="ECO:0007669"/>
    <property type="project" value="TreeGrafter"/>
</dbReference>
<keyword evidence="2" id="KW-0963">Cytoplasm</keyword>
<evidence type="ECO:0000259" key="5">
    <source>
        <dbReference type="PROSITE" id="PS51830"/>
    </source>
</evidence>
<organism evidence="6 7">
    <name type="scientific">Chrysemys picta bellii</name>
    <name type="common">Western painted turtle</name>
    <name type="synonym">Emys bellii</name>
    <dbReference type="NCBI Taxonomy" id="8478"/>
    <lineage>
        <taxon>Eukaryota</taxon>
        <taxon>Metazoa</taxon>
        <taxon>Chordata</taxon>
        <taxon>Craniata</taxon>
        <taxon>Vertebrata</taxon>
        <taxon>Euteleostomi</taxon>
        <taxon>Archelosauria</taxon>
        <taxon>Testudinata</taxon>
        <taxon>Testudines</taxon>
        <taxon>Cryptodira</taxon>
        <taxon>Durocryptodira</taxon>
        <taxon>Testudinoidea</taxon>
        <taxon>Emydidae</taxon>
        <taxon>Chrysemys</taxon>
    </lineage>
</organism>
<reference evidence="6" key="2">
    <citation type="submission" date="2025-09" db="UniProtKB">
        <authorList>
            <consortium name="Ensembl"/>
        </authorList>
    </citation>
    <scope>IDENTIFICATION</scope>
</reference>
<dbReference type="AlphaFoldDB" id="A0A8C3HH34"/>
<dbReference type="PANTHER" id="PTHR46985">
    <property type="entry name" value="NACHT, LRR AND PYD DOMAINS-CONTAINING PROTEIN 1"/>
    <property type="match status" value="1"/>
</dbReference>
<evidence type="ECO:0000313" key="6">
    <source>
        <dbReference type="Ensembl" id="ENSCPBP00000018076.1"/>
    </source>
</evidence>
<feature type="domain" description="FIIND" evidence="5">
    <location>
        <begin position="52"/>
        <end position="245"/>
    </location>
</feature>
<dbReference type="OMA" id="WRQHLTE"/>
<dbReference type="InterPro" id="IPR025307">
    <property type="entry name" value="FIIND_dom"/>
</dbReference>
<evidence type="ECO:0000256" key="2">
    <source>
        <dbReference type="ARBA" id="ARBA00022490"/>
    </source>
</evidence>
<dbReference type="GO" id="GO:0045087">
    <property type="term" value="P:innate immune response"/>
    <property type="evidence" value="ECO:0007669"/>
    <property type="project" value="UniProtKB-KW"/>
</dbReference>
<evidence type="ECO:0000256" key="3">
    <source>
        <dbReference type="ARBA" id="ARBA00022588"/>
    </source>
</evidence>
<dbReference type="Proteomes" id="UP000694380">
    <property type="component" value="Unplaced"/>
</dbReference>
<evidence type="ECO:0000256" key="4">
    <source>
        <dbReference type="ARBA" id="ARBA00022859"/>
    </source>
</evidence>
<evidence type="ECO:0000313" key="7">
    <source>
        <dbReference type="Proteomes" id="UP000694380"/>
    </source>
</evidence>
<dbReference type="GeneTree" id="ENSGT00950000185171"/>
<keyword evidence="4" id="KW-0391">Immunity</keyword>
<sequence length="245" mass="28203">PLIVCVPWVATNCPSPVFLNFPLCKTLHTYLLTMINGSGTTCCYKLDQKLVWLYRALSNPALPSSCHPRIRRVHFSRAGWFRCPETELEFEVRAAVTIRYGYGSWRQHLTESQQEQWMVAGPLFDIRVEPTEAVAAIHLPHFLYADKSWMHIAHFIDEGMILENPTQVRLFHAVLENPSFSLIGVFWRRESSVQRIPIHSIVLLYQAQKRVNLTLHLYLIPDDGSRVKVIYSVSLMGTHTYPVTV</sequence>
<keyword evidence="7" id="KW-1185">Reference proteome</keyword>
<evidence type="ECO:0000256" key="1">
    <source>
        <dbReference type="ARBA" id="ARBA00004514"/>
    </source>
</evidence>
<dbReference type="PROSITE" id="PS51830">
    <property type="entry name" value="FIIND"/>
    <property type="match status" value="1"/>
</dbReference>
<dbReference type="PANTHER" id="PTHR46985:SF4">
    <property type="entry name" value="CASPASE RECRUITMENT DOMAIN-CONTAINING PROTEIN 8"/>
    <property type="match status" value="1"/>
</dbReference>
<keyword evidence="3" id="KW-0399">Innate immunity</keyword>
<name>A0A8C3HH34_CHRPI</name>
<comment type="subcellular location">
    <subcellularLocation>
        <location evidence="1">Cytoplasm</location>
        <location evidence="1">Cytosol</location>
    </subcellularLocation>
</comment>